<evidence type="ECO:0000313" key="1">
    <source>
        <dbReference type="EMBL" id="MQL91970.1"/>
    </source>
</evidence>
<protein>
    <submittedName>
        <fullName evidence="1">Uncharacterized protein</fullName>
    </submittedName>
</protein>
<name>A0A843VE34_COLES</name>
<organism evidence="1 2">
    <name type="scientific">Colocasia esculenta</name>
    <name type="common">Wild taro</name>
    <name type="synonym">Arum esculentum</name>
    <dbReference type="NCBI Taxonomy" id="4460"/>
    <lineage>
        <taxon>Eukaryota</taxon>
        <taxon>Viridiplantae</taxon>
        <taxon>Streptophyta</taxon>
        <taxon>Embryophyta</taxon>
        <taxon>Tracheophyta</taxon>
        <taxon>Spermatophyta</taxon>
        <taxon>Magnoliopsida</taxon>
        <taxon>Liliopsida</taxon>
        <taxon>Araceae</taxon>
        <taxon>Aroideae</taxon>
        <taxon>Colocasieae</taxon>
        <taxon>Colocasia</taxon>
    </lineage>
</organism>
<proteinExistence type="predicted"/>
<comment type="caution">
    <text evidence="1">The sequence shown here is derived from an EMBL/GenBank/DDBJ whole genome shotgun (WGS) entry which is preliminary data.</text>
</comment>
<gene>
    <name evidence="1" type="ORF">Taro_024581</name>
</gene>
<keyword evidence="2" id="KW-1185">Reference proteome</keyword>
<dbReference type="PANTHER" id="PTHR46999:SF1">
    <property type="entry name" value="ALPHA-GLUCAN WATER DIKINASE 1, CHLOROPLASTIC"/>
    <property type="match status" value="1"/>
</dbReference>
<dbReference type="OrthoDB" id="1631518at2759"/>
<dbReference type="Proteomes" id="UP000652761">
    <property type="component" value="Unassembled WGS sequence"/>
</dbReference>
<accession>A0A843VE34</accession>
<dbReference type="EMBL" id="NMUH01001397">
    <property type="protein sequence ID" value="MQL91970.1"/>
    <property type="molecule type" value="Genomic_DNA"/>
</dbReference>
<reference evidence="1" key="1">
    <citation type="submission" date="2017-07" db="EMBL/GenBank/DDBJ databases">
        <title>Taro Niue Genome Assembly and Annotation.</title>
        <authorList>
            <person name="Atibalentja N."/>
            <person name="Keating K."/>
            <person name="Fields C.J."/>
        </authorList>
    </citation>
    <scope>NUCLEOTIDE SEQUENCE</scope>
    <source>
        <strain evidence="1">Niue_2</strain>
        <tissue evidence="1">Leaf</tissue>
    </source>
</reference>
<dbReference type="AlphaFoldDB" id="A0A843VE34"/>
<dbReference type="PANTHER" id="PTHR46999">
    <property type="entry name" value="ALPHA-GLUCAN WATER DIKINASE 1, CHLOROPLASTIC-RELATED"/>
    <property type="match status" value="1"/>
</dbReference>
<evidence type="ECO:0000313" key="2">
    <source>
        <dbReference type="Proteomes" id="UP000652761"/>
    </source>
</evidence>
<sequence length="111" mass="12867">MESFQQELLQFVLEHVEDKNVEPLLEGLLEARVELWPLLLSSHDRLKDLIFLDLALDSTVRTAIERGYEDLNSTKPEKIIYFITLLLENLALSSDNNEDLIYCLKVISFSK</sequence>